<evidence type="ECO:0000256" key="3">
    <source>
        <dbReference type="ARBA" id="ARBA00023163"/>
    </source>
</evidence>
<keyword evidence="3" id="KW-0804">Transcription</keyword>
<dbReference type="InterPro" id="IPR018060">
    <property type="entry name" value="HTH_AraC"/>
</dbReference>
<sequence>MQWRAKCRPIVCRCPHGSAHVLHDGSARPPAPVRVTEGANVIVNENTGSGERLDMLCGRFFVEPPHDRLVRDYLPTTLIVRTPNAVRDAENAPAADQLASLVRMMRVEAVGEKLGSHAMLNVLSSALFALTLRAASELQQTPKGLLALAGHPRLAPAVTAMFGDPAKPWTLPELAQLCNMSRATFARHFEDALGRSAHDLLTDIRMSLAANALKHPSITTEAAAELAGFQSIAAFRRGFAQWMGVTPGEWRRAARRSEAAGSVVVEDAGARAG</sequence>
<dbReference type="Gene3D" id="1.10.10.60">
    <property type="entry name" value="Homeodomain-like"/>
    <property type="match status" value="1"/>
</dbReference>
<keyword evidence="1" id="KW-0805">Transcription regulation</keyword>
<dbReference type="InterPro" id="IPR032783">
    <property type="entry name" value="AraC_lig"/>
</dbReference>
<dbReference type="Pfam" id="PF12833">
    <property type="entry name" value="HTH_18"/>
    <property type="match status" value="1"/>
</dbReference>
<dbReference type="AlphaFoldDB" id="A0A2N7X927"/>
<dbReference type="GO" id="GO:0043565">
    <property type="term" value="F:sequence-specific DNA binding"/>
    <property type="evidence" value="ECO:0007669"/>
    <property type="project" value="InterPro"/>
</dbReference>
<dbReference type="PANTHER" id="PTHR46796">
    <property type="entry name" value="HTH-TYPE TRANSCRIPTIONAL ACTIVATOR RHAS-RELATED"/>
    <property type="match status" value="1"/>
</dbReference>
<keyword evidence="2" id="KW-0238">DNA-binding</keyword>
<dbReference type="Proteomes" id="UP000235777">
    <property type="component" value="Unassembled WGS sequence"/>
</dbReference>
<comment type="caution">
    <text evidence="5">The sequence shown here is derived from an EMBL/GenBank/DDBJ whole genome shotgun (WGS) entry which is preliminary data.</text>
</comment>
<dbReference type="OrthoDB" id="9783876at2"/>
<dbReference type="SUPFAM" id="SSF46689">
    <property type="entry name" value="Homeodomain-like"/>
    <property type="match status" value="2"/>
</dbReference>
<gene>
    <name evidence="5" type="ORF">C0Z20_04860</name>
</gene>
<feature type="domain" description="HTH araC/xylS-type" evidence="4">
    <location>
        <begin position="155"/>
        <end position="253"/>
    </location>
</feature>
<dbReference type="GO" id="GO:0003700">
    <property type="term" value="F:DNA-binding transcription factor activity"/>
    <property type="evidence" value="ECO:0007669"/>
    <property type="project" value="InterPro"/>
</dbReference>
<dbReference type="Pfam" id="PF12852">
    <property type="entry name" value="Cupin_6"/>
    <property type="match status" value="1"/>
</dbReference>
<organism evidence="5 6">
    <name type="scientific">Trinickia symbiotica</name>
    <dbReference type="NCBI Taxonomy" id="863227"/>
    <lineage>
        <taxon>Bacteria</taxon>
        <taxon>Pseudomonadati</taxon>
        <taxon>Pseudomonadota</taxon>
        <taxon>Betaproteobacteria</taxon>
        <taxon>Burkholderiales</taxon>
        <taxon>Burkholderiaceae</taxon>
        <taxon>Trinickia</taxon>
    </lineage>
</organism>
<dbReference type="EMBL" id="PNYC01000002">
    <property type="protein sequence ID" value="PMS38121.1"/>
    <property type="molecule type" value="Genomic_DNA"/>
</dbReference>
<evidence type="ECO:0000313" key="6">
    <source>
        <dbReference type="Proteomes" id="UP000235777"/>
    </source>
</evidence>
<dbReference type="PANTHER" id="PTHR46796:SF7">
    <property type="entry name" value="ARAC FAMILY TRANSCRIPTIONAL REGULATOR"/>
    <property type="match status" value="1"/>
</dbReference>
<dbReference type="SMART" id="SM00342">
    <property type="entry name" value="HTH_ARAC"/>
    <property type="match status" value="1"/>
</dbReference>
<dbReference type="InterPro" id="IPR050204">
    <property type="entry name" value="AraC_XylS_family_regulators"/>
</dbReference>
<keyword evidence="6" id="KW-1185">Reference proteome</keyword>
<evidence type="ECO:0000256" key="1">
    <source>
        <dbReference type="ARBA" id="ARBA00023015"/>
    </source>
</evidence>
<accession>A0A2N7X927</accession>
<evidence type="ECO:0000256" key="2">
    <source>
        <dbReference type="ARBA" id="ARBA00023125"/>
    </source>
</evidence>
<proteinExistence type="predicted"/>
<protein>
    <submittedName>
        <fullName evidence="5">AraC family transcriptional regulator</fullName>
    </submittedName>
</protein>
<dbReference type="PROSITE" id="PS01124">
    <property type="entry name" value="HTH_ARAC_FAMILY_2"/>
    <property type="match status" value="1"/>
</dbReference>
<name>A0A2N7X927_9BURK</name>
<dbReference type="InterPro" id="IPR009057">
    <property type="entry name" value="Homeodomain-like_sf"/>
</dbReference>
<reference evidence="5 6" key="1">
    <citation type="submission" date="2018-01" db="EMBL/GenBank/DDBJ databases">
        <title>Whole genome analyses suggest that Burkholderia sensu lato contains two further novel genera in the rhizoxinica-symbiotica group Mycetohabitans gen. nov., and Trinickia gen. nov.: implications for the evolution of diazotrophy and nodulation in the Burkholderiaceae.</title>
        <authorList>
            <person name="Estrada-de los Santos P."/>
            <person name="Palmer M."/>
            <person name="Chavez-Ramirez B."/>
            <person name="Beukes C."/>
            <person name="Steenkamp E.T."/>
            <person name="Hirsch A.M."/>
            <person name="Manyaka P."/>
            <person name="Maluk M."/>
            <person name="Lafos M."/>
            <person name="Crook M."/>
            <person name="Gross E."/>
            <person name="Simon M.F."/>
            <person name="Bueno dos Reis Junior F."/>
            <person name="Poole P.S."/>
            <person name="Venter S.N."/>
            <person name="James E.K."/>
        </authorList>
    </citation>
    <scope>NUCLEOTIDE SEQUENCE [LARGE SCALE GENOMIC DNA]</scope>
    <source>
        <strain evidence="5 6">JPY 581</strain>
    </source>
</reference>
<evidence type="ECO:0000313" key="5">
    <source>
        <dbReference type="EMBL" id="PMS38121.1"/>
    </source>
</evidence>
<dbReference type="STRING" id="863227.GCA_000373005_00164"/>
<evidence type="ECO:0000259" key="4">
    <source>
        <dbReference type="PROSITE" id="PS01124"/>
    </source>
</evidence>